<dbReference type="Proteomes" id="UP001219525">
    <property type="component" value="Unassembled WGS sequence"/>
</dbReference>
<organism evidence="1 2">
    <name type="scientific">Mycena pura</name>
    <dbReference type="NCBI Taxonomy" id="153505"/>
    <lineage>
        <taxon>Eukaryota</taxon>
        <taxon>Fungi</taxon>
        <taxon>Dikarya</taxon>
        <taxon>Basidiomycota</taxon>
        <taxon>Agaricomycotina</taxon>
        <taxon>Agaricomycetes</taxon>
        <taxon>Agaricomycetidae</taxon>
        <taxon>Agaricales</taxon>
        <taxon>Marasmiineae</taxon>
        <taxon>Mycenaceae</taxon>
        <taxon>Mycena</taxon>
    </lineage>
</organism>
<protein>
    <submittedName>
        <fullName evidence="1">Uncharacterized protein</fullName>
    </submittedName>
</protein>
<proteinExistence type="predicted"/>
<reference evidence="1" key="1">
    <citation type="submission" date="2023-03" db="EMBL/GenBank/DDBJ databases">
        <title>Massive genome expansion in bonnet fungi (Mycena s.s.) driven by repeated elements and novel gene families across ecological guilds.</title>
        <authorList>
            <consortium name="Lawrence Berkeley National Laboratory"/>
            <person name="Harder C.B."/>
            <person name="Miyauchi S."/>
            <person name="Viragh M."/>
            <person name="Kuo A."/>
            <person name="Thoen E."/>
            <person name="Andreopoulos B."/>
            <person name="Lu D."/>
            <person name="Skrede I."/>
            <person name="Drula E."/>
            <person name="Henrissat B."/>
            <person name="Morin E."/>
            <person name="Kohler A."/>
            <person name="Barry K."/>
            <person name="LaButti K."/>
            <person name="Morin E."/>
            <person name="Salamov A."/>
            <person name="Lipzen A."/>
            <person name="Mereny Z."/>
            <person name="Hegedus B."/>
            <person name="Baldrian P."/>
            <person name="Stursova M."/>
            <person name="Weitz H."/>
            <person name="Taylor A."/>
            <person name="Grigoriev I.V."/>
            <person name="Nagy L.G."/>
            <person name="Martin F."/>
            <person name="Kauserud H."/>
        </authorList>
    </citation>
    <scope>NUCLEOTIDE SEQUENCE</scope>
    <source>
        <strain evidence="1">9144</strain>
    </source>
</reference>
<keyword evidence="2" id="KW-1185">Reference proteome</keyword>
<comment type="caution">
    <text evidence="1">The sequence shown here is derived from an EMBL/GenBank/DDBJ whole genome shotgun (WGS) entry which is preliminary data.</text>
</comment>
<gene>
    <name evidence="1" type="ORF">GGX14DRAFT_407540</name>
</gene>
<accession>A0AAD6Y4C5</accession>
<dbReference type="AlphaFoldDB" id="A0AAD6Y4C5"/>
<evidence type="ECO:0000313" key="1">
    <source>
        <dbReference type="EMBL" id="KAJ7191009.1"/>
    </source>
</evidence>
<evidence type="ECO:0000313" key="2">
    <source>
        <dbReference type="Proteomes" id="UP001219525"/>
    </source>
</evidence>
<name>A0AAD6Y4C5_9AGAR</name>
<dbReference type="EMBL" id="JARJCW010000139">
    <property type="protein sequence ID" value="KAJ7191009.1"/>
    <property type="molecule type" value="Genomic_DNA"/>
</dbReference>
<sequence>MLSNAFRNAPETGHVPKLAATFSLWYCFREENWPRESVMVQIFVNHGSLAVLFTRHTVIVLSSYSHKSMIGEEYDGGQPQHQNVDKLTSDIFKTSQSAQVQVNLASSKVNPRVAAGWRNASSASPSVTLVSWSPPYTITDRRQYEVAFIAFRLEREFYAQQVPESLSTLPYRRGTKDIDATYDGHGLDQAAIICISGTHQDSGDAEPVANLQRRGELTSNWTAAIATLYWDNAETCSITAHSVLYRKLCSPSVHDVASEGAPRSP</sequence>